<feature type="coiled-coil region" evidence="1">
    <location>
        <begin position="420"/>
        <end position="447"/>
    </location>
</feature>
<dbReference type="GeneID" id="110202248"/>
<sequence length="558" mass="65304">MAGSERADPLGAQMAEPQSAELPRVETWGPPPSMERWKKFHVQPLEEQLEYFDFDPRVTISDDLKIGYFKTDRATQTDVTEVLEIKKLSDTTQKLVKLTTLLQRDFKYLKMYLQMQFEDRLKEESNKLYKELQMIIEEIVALHEKNEDTMRKSFYKQLCDAIATIRGAYLHFFEVDEEVAKIPSVNINIFKRKLMEKNDIITDLQEQLASYKENKFSKLESLKEEHNEKIAQLEKEISDLRRENDRMNKATAELEEDLQLCEKANTLLEGELSAMKQRMENDQKMIQKLTLLKDKLSEELDQEKRAIQDMYDQQKEDIEETRRLLEAEGIGAKSFRETPKSQYEERPSIRRTPTLRSQSRSQSRRLSRSVQKEGFMREGTPAASAAAAAAATAAAAAVAKAEHRRDEKHDLIWREEVDSKQSMEFQIKKLKKILEIQKRQLRSLQTDQESKMWQKKYLILRNSLHALKDEMFTRQSFVRQFVTLSDAYFNYHKAKPLYIQPKRVSSMKERPHQPTVLPHLDSSSHSQNSADFLIFSMPTTSRVVISEGEEEEIDIEFP</sequence>
<keyword evidence="5" id="KW-1185">Reference proteome</keyword>
<feature type="domain" description="DUF4709" evidence="3">
    <location>
        <begin position="57"/>
        <end position="166"/>
    </location>
</feature>
<evidence type="ECO:0000313" key="6">
    <source>
        <dbReference type="RefSeq" id="XP_020833912.1"/>
    </source>
</evidence>
<evidence type="ECO:0000259" key="4">
    <source>
        <dbReference type="Pfam" id="PF15852"/>
    </source>
</evidence>
<dbReference type="AlphaFoldDB" id="A0A6P5JI43"/>
<feature type="compositionally biased region" description="Low complexity" evidence="2">
    <location>
        <begin position="350"/>
        <end position="361"/>
    </location>
</feature>
<dbReference type="InterPro" id="IPR031711">
    <property type="entry name" value="DUF4724"/>
</dbReference>
<feature type="domain" description="DUF4724" evidence="4">
    <location>
        <begin position="471"/>
        <end position="503"/>
    </location>
</feature>
<dbReference type="InterPro" id="IPR040119">
    <property type="entry name" value="C10orf67-like"/>
</dbReference>
<dbReference type="SUPFAM" id="SSF90257">
    <property type="entry name" value="Myosin rod fragments"/>
    <property type="match status" value="1"/>
</dbReference>
<dbReference type="KEGG" id="pcw:110202248"/>
<dbReference type="Pfam" id="PF15852">
    <property type="entry name" value="DUF4724"/>
    <property type="match status" value="1"/>
</dbReference>
<reference evidence="6" key="1">
    <citation type="submission" date="2025-08" db="UniProtKB">
        <authorList>
            <consortium name="RefSeq"/>
        </authorList>
    </citation>
    <scope>IDENTIFICATION</scope>
    <source>
        <tissue evidence="6">Spleen</tissue>
    </source>
</reference>
<dbReference type="PANTHER" id="PTHR22382:SF7">
    <property type="entry name" value="RIKEN CDNA 4921504E06 GENE"/>
    <property type="match status" value="1"/>
</dbReference>
<dbReference type="InParanoid" id="A0A6P5JI43"/>
<dbReference type="Proteomes" id="UP000515140">
    <property type="component" value="Unplaced"/>
</dbReference>
<accession>A0A6P5JI43</accession>
<keyword evidence="1" id="KW-0175">Coiled coil</keyword>
<dbReference type="FunCoup" id="A0A6P5JI43">
    <property type="interactions" value="2"/>
</dbReference>
<organism evidence="5 6">
    <name type="scientific">Phascolarctos cinereus</name>
    <name type="common">Koala</name>
    <dbReference type="NCBI Taxonomy" id="38626"/>
    <lineage>
        <taxon>Eukaryota</taxon>
        <taxon>Metazoa</taxon>
        <taxon>Chordata</taxon>
        <taxon>Craniata</taxon>
        <taxon>Vertebrata</taxon>
        <taxon>Euteleostomi</taxon>
        <taxon>Mammalia</taxon>
        <taxon>Metatheria</taxon>
        <taxon>Diprotodontia</taxon>
        <taxon>Phascolarctidae</taxon>
        <taxon>Phascolarctos</taxon>
    </lineage>
</organism>
<feature type="region of interest" description="Disordered" evidence="2">
    <location>
        <begin position="329"/>
        <end position="381"/>
    </location>
</feature>
<feature type="region of interest" description="Disordered" evidence="2">
    <location>
        <begin position="1"/>
        <end position="28"/>
    </location>
</feature>
<feature type="compositionally biased region" description="Basic and acidic residues" evidence="2">
    <location>
        <begin position="334"/>
        <end position="348"/>
    </location>
</feature>
<dbReference type="CTD" id="103176282"/>
<evidence type="ECO:0000256" key="2">
    <source>
        <dbReference type="SAM" id="MobiDB-lite"/>
    </source>
</evidence>
<gene>
    <name evidence="6" type="primary">CUNH10orf67</name>
</gene>
<name>A0A6P5JI43_PHACI</name>
<dbReference type="InterPro" id="IPR031651">
    <property type="entry name" value="DUF4709"/>
</dbReference>
<evidence type="ECO:0000313" key="5">
    <source>
        <dbReference type="Proteomes" id="UP000515140"/>
    </source>
</evidence>
<evidence type="ECO:0000259" key="3">
    <source>
        <dbReference type="Pfam" id="PF15821"/>
    </source>
</evidence>
<dbReference type="RefSeq" id="XP_020833912.1">
    <property type="nucleotide sequence ID" value="XM_020978253.1"/>
</dbReference>
<feature type="coiled-coil region" evidence="1">
    <location>
        <begin position="187"/>
        <end position="328"/>
    </location>
</feature>
<dbReference type="PANTHER" id="PTHR22382">
    <property type="entry name" value="RIKEN CDNA 4921504E06 GENE"/>
    <property type="match status" value="1"/>
</dbReference>
<dbReference type="Pfam" id="PF15821">
    <property type="entry name" value="DUF4709"/>
    <property type="match status" value="1"/>
</dbReference>
<proteinExistence type="predicted"/>
<evidence type="ECO:0000256" key="1">
    <source>
        <dbReference type="SAM" id="Coils"/>
    </source>
</evidence>
<protein>
    <submittedName>
        <fullName evidence="6">Uncharacterized protein C10orf67 homolog, mitochondrial isoform X1</fullName>
    </submittedName>
</protein>